<dbReference type="RefSeq" id="WP_147134169.1">
    <property type="nucleotide sequence ID" value="NZ_BJXA01000028.1"/>
</dbReference>
<comment type="caution">
    <text evidence="1">The sequence shown here is derived from an EMBL/GenBank/DDBJ whole genome shotgun (WGS) entry which is preliminary data.</text>
</comment>
<organism evidence="1 2">
    <name type="scientific">Nocardia ninae NBRC 108245</name>
    <dbReference type="NCBI Taxonomy" id="1210091"/>
    <lineage>
        <taxon>Bacteria</taxon>
        <taxon>Bacillati</taxon>
        <taxon>Actinomycetota</taxon>
        <taxon>Actinomycetes</taxon>
        <taxon>Mycobacteriales</taxon>
        <taxon>Nocardiaceae</taxon>
        <taxon>Nocardia</taxon>
    </lineage>
</organism>
<sequence>MADRMTAQGLPTIAARNTAMMANIADLNPTVVTDLFGIHDTTAHTWARFAETSWAAWLIWE</sequence>
<evidence type="ECO:0000313" key="2">
    <source>
        <dbReference type="Proteomes" id="UP000321424"/>
    </source>
</evidence>
<dbReference type="OrthoDB" id="4546667at2"/>
<dbReference type="Proteomes" id="UP000321424">
    <property type="component" value="Unassembled WGS sequence"/>
</dbReference>
<accession>A0A511MH92</accession>
<keyword evidence="2" id="KW-1185">Reference proteome</keyword>
<reference evidence="1 2" key="1">
    <citation type="submission" date="2019-07" db="EMBL/GenBank/DDBJ databases">
        <title>Whole genome shotgun sequence of Nocardia ninae NBRC 108245.</title>
        <authorList>
            <person name="Hosoyama A."/>
            <person name="Uohara A."/>
            <person name="Ohji S."/>
            <person name="Ichikawa N."/>
        </authorList>
    </citation>
    <scope>NUCLEOTIDE SEQUENCE [LARGE SCALE GENOMIC DNA]</scope>
    <source>
        <strain evidence="1 2">NBRC 108245</strain>
    </source>
</reference>
<dbReference type="AlphaFoldDB" id="A0A511MH92"/>
<name>A0A511MH92_9NOCA</name>
<evidence type="ECO:0000313" key="1">
    <source>
        <dbReference type="EMBL" id="GEM39811.1"/>
    </source>
</evidence>
<dbReference type="EMBL" id="BJXA01000028">
    <property type="protein sequence ID" value="GEM39811.1"/>
    <property type="molecule type" value="Genomic_DNA"/>
</dbReference>
<protein>
    <submittedName>
        <fullName evidence="1">Uncharacterized protein</fullName>
    </submittedName>
</protein>
<gene>
    <name evidence="1" type="ORF">NN4_43300</name>
</gene>
<proteinExistence type="predicted"/>